<keyword evidence="2" id="KW-0663">Pyridoxal phosphate</keyword>
<dbReference type="PANTHER" id="PTHR11808:SF35">
    <property type="entry name" value="CYSTATHIONINE GAMMA-SYNTHASE (AFU_ORTHOLOGUE AFUA_7G01590)"/>
    <property type="match status" value="1"/>
</dbReference>
<dbReference type="GO" id="GO:0030170">
    <property type="term" value="F:pyridoxal phosphate binding"/>
    <property type="evidence" value="ECO:0007669"/>
    <property type="project" value="InterPro"/>
</dbReference>
<evidence type="ECO:0008006" key="4">
    <source>
        <dbReference type="Google" id="ProtNLM"/>
    </source>
</evidence>
<proteinExistence type="predicted"/>
<dbReference type="AlphaFoldDB" id="A0A3B0SP36"/>
<organism evidence="3">
    <name type="scientific">hydrothermal vent metagenome</name>
    <dbReference type="NCBI Taxonomy" id="652676"/>
    <lineage>
        <taxon>unclassified sequences</taxon>
        <taxon>metagenomes</taxon>
        <taxon>ecological metagenomes</taxon>
    </lineage>
</organism>
<evidence type="ECO:0000313" key="3">
    <source>
        <dbReference type="EMBL" id="VAW02737.1"/>
    </source>
</evidence>
<accession>A0A3B0SP36</accession>
<dbReference type="GO" id="GO:0016846">
    <property type="term" value="F:carbon-sulfur lyase activity"/>
    <property type="evidence" value="ECO:0007669"/>
    <property type="project" value="TreeGrafter"/>
</dbReference>
<dbReference type="Pfam" id="PF01053">
    <property type="entry name" value="Cys_Met_Meta_PP"/>
    <property type="match status" value="1"/>
</dbReference>
<dbReference type="EMBL" id="UOEC01000201">
    <property type="protein sequence ID" value="VAW02737.1"/>
    <property type="molecule type" value="Genomic_DNA"/>
</dbReference>
<evidence type="ECO:0000256" key="1">
    <source>
        <dbReference type="ARBA" id="ARBA00001933"/>
    </source>
</evidence>
<dbReference type="PANTHER" id="PTHR11808">
    <property type="entry name" value="TRANS-SULFURATION ENZYME FAMILY MEMBER"/>
    <property type="match status" value="1"/>
</dbReference>
<dbReference type="GO" id="GO:0005737">
    <property type="term" value="C:cytoplasm"/>
    <property type="evidence" value="ECO:0007669"/>
    <property type="project" value="TreeGrafter"/>
</dbReference>
<comment type="cofactor">
    <cofactor evidence="1">
        <name>pyridoxal 5'-phosphate</name>
        <dbReference type="ChEBI" id="CHEBI:597326"/>
    </cofactor>
</comment>
<protein>
    <recommendedName>
        <fullName evidence="4">Cystathionine gamma-synthase</fullName>
    </recommendedName>
</protein>
<dbReference type="SUPFAM" id="SSF53383">
    <property type="entry name" value="PLP-dependent transferases"/>
    <property type="match status" value="1"/>
</dbReference>
<dbReference type="InterPro" id="IPR015424">
    <property type="entry name" value="PyrdxlP-dep_Trfase"/>
</dbReference>
<evidence type="ECO:0000256" key="2">
    <source>
        <dbReference type="ARBA" id="ARBA00022898"/>
    </source>
</evidence>
<gene>
    <name evidence="3" type="ORF">MNBD_ALPHA08-1803</name>
</gene>
<dbReference type="Gene3D" id="3.40.640.10">
    <property type="entry name" value="Type I PLP-dependent aspartate aminotransferase-like (Major domain)"/>
    <property type="match status" value="1"/>
</dbReference>
<reference evidence="3" key="1">
    <citation type="submission" date="2018-06" db="EMBL/GenBank/DDBJ databases">
        <authorList>
            <person name="Zhirakovskaya E."/>
        </authorList>
    </citation>
    <scope>NUCLEOTIDE SEQUENCE</scope>
</reference>
<sequence length="144" mass="15737">MSSHSGGGSNRPKLRSRIAQAMHYVDEATGAVVPPMIASSTFARDENMELRDGYVYSRYGSPTSDLLEKIICELEDGADCLTFGAGLAAFAAVFETVNSGDHIVAPQLMYHGGLTWLRRICKKRKIDLTLFDPGKPETLKQAVE</sequence>
<dbReference type="InterPro" id="IPR000277">
    <property type="entry name" value="Cys/Met-Metab_PyrdxlP-dep_enz"/>
</dbReference>
<dbReference type="GO" id="GO:0019346">
    <property type="term" value="P:transsulfuration"/>
    <property type="evidence" value="ECO:0007669"/>
    <property type="project" value="InterPro"/>
</dbReference>
<name>A0A3B0SP36_9ZZZZ</name>
<dbReference type="InterPro" id="IPR015421">
    <property type="entry name" value="PyrdxlP-dep_Trfase_major"/>
</dbReference>
<feature type="non-terminal residue" evidence="3">
    <location>
        <position position="144"/>
    </location>
</feature>